<gene>
    <name evidence="3" type="ORF">FEM41_00990</name>
</gene>
<name>A0A4P8YEZ9_9ENTR</name>
<dbReference type="OrthoDB" id="6909982at2"/>
<dbReference type="Proteomes" id="UP000302163">
    <property type="component" value="Chromosome"/>
</dbReference>
<reference evidence="3 4" key="1">
    <citation type="submission" date="2019-05" db="EMBL/GenBank/DDBJ databases">
        <title>Complete genome sequence of Izhakiella calystegiae KSNA2, an endophyte isolated from beach morning glory (Calystegia soldanella).</title>
        <authorList>
            <person name="Jiang L."/>
            <person name="Jeong J.C."/>
            <person name="Kim C.Y."/>
            <person name="Kim D.H."/>
            <person name="Kim S.W."/>
            <person name="Lee j."/>
        </authorList>
    </citation>
    <scope>NUCLEOTIDE SEQUENCE [LARGE SCALE GENOMIC DNA]</scope>
    <source>
        <strain evidence="3 4">KSNA2</strain>
    </source>
</reference>
<dbReference type="InterPro" id="IPR046789">
    <property type="entry name" value="HTH_62"/>
</dbReference>
<dbReference type="Pfam" id="PF20552">
    <property type="entry name" value="HTH_62"/>
    <property type="match status" value="1"/>
</dbReference>
<feature type="compositionally biased region" description="Polar residues" evidence="1">
    <location>
        <begin position="1"/>
        <end position="17"/>
    </location>
</feature>
<feature type="domain" description="Recombinase-like" evidence="2">
    <location>
        <begin position="33"/>
        <end position="102"/>
    </location>
</feature>
<dbReference type="RefSeq" id="WP_138093504.1">
    <property type="nucleotide sequence ID" value="NZ_CP040428.1"/>
</dbReference>
<evidence type="ECO:0000256" key="1">
    <source>
        <dbReference type="SAM" id="MobiDB-lite"/>
    </source>
</evidence>
<accession>A0A4P8YEZ9</accession>
<evidence type="ECO:0000259" key="2">
    <source>
        <dbReference type="Pfam" id="PF20552"/>
    </source>
</evidence>
<dbReference type="KEGG" id="izh:FEM41_00990"/>
<feature type="region of interest" description="Disordered" evidence="1">
    <location>
        <begin position="1"/>
        <end position="30"/>
    </location>
</feature>
<dbReference type="AlphaFoldDB" id="A0A4P8YEZ9"/>
<keyword evidence="4" id="KW-1185">Reference proteome</keyword>
<evidence type="ECO:0000313" key="4">
    <source>
        <dbReference type="Proteomes" id="UP000302163"/>
    </source>
</evidence>
<protein>
    <recommendedName>
        <fullName evidence="2">Recombinase-like domain-containing protein</fullName>
    </recommendedName>
</protein>
<organism evidence="3 4">
    <name type="scientific">Jejubacter calystegiae</name>
    <dbReference type="NCBI Taxonomy" id="2579935"/>
    <lineage>
        <taxon>Bacteria</taxon>
        <taxon>Pseudomonadati</taxon>
        <taxon>Pseudomonadota</taxon>
        <taxon>Gammaproteobacteria</taxon>
        <taxon>Enterobacterales</taxon>
        <taxon>Enterobacteriaceae</taxon>
        <taxon>Jejubacter</taxon>
    </lineage>
</organism>
<dbReference type="EMBL" id="CP040428">
    <property type="protein sequence ID" value="QCT18316.1"/>
    <property type="molecule type" value="Genomic_DNA"/>
</dbReference>
<proteinExistence type="predicted"/>
<sequence>MSDTLDFNPQLPETRQFTPPAEGGNGAIHQPGQYQNIIWQTRPRVPEPFELRLIDALEQLFDQGAETLEALVDGLNAQRIFDHQGEPWNEQSFRAFLQVNGY</sequence>
<evidence type="ECO:0000313" key="3">
    <source>
        <dbReference type="EMBL" id="QCT18316.1"/>
    </source>
</evidence>